<evidence type="ECO:0000256" key="1">
    <source>
        <dbReference type="SAM" id="MobiDB-lite"/>
    </source>
</evidence>
<dbReference type="Proteomes" id="UP000702954">
    <property type="component" value="Unassembled WGS sequence"/>
</dbReference>
<evidence type="ECO:0000256" key="2">
    <source>
        <dbReference type="SAM" id="Phobius"/>
    </source>
</evidence>
<organism evidence="5 6">
    <name type="scientific">Faecalimonas umbilicata</name>
    <dbReference type="NCBI Taxonomy" id="1912855"/>
    <lineage>
        <taxon>Bacteria</taxon>
        <taxon>Bacillati</taxon>
        <taxon>Bacillota</taxon>
        <taxon>Clostridia</taxon>
        <taxon>Lachnospirales</taxon>
        <taxon>Lachnospiraceae</taxon>
        <taxon>Faecalimonas</taxon>
    </lineage>
</organism>
<dbReference type="Pfam" id="PF14285">
    <property type="entry name" value="DUF4367"/>
    <property type="match status" value="1"/>
</dbReference>
<evidence type="ECO:0000313" key="7">
    <source>
        <dbReference type="Proteomes" id="UP000702954"/>
    </source>
</evidence>
<protein>
    <submittedName>
        <fullName evidence="5">Uncharacterized protein DUF4367</fullName>
    </submittedName>
</protein>
<keyword evidence="2" id="KW-1133">Transmembrane helix</keyword>
<keyword evidence="2" id="KW-0472">Membrane</keyword>
<accession>A0A4R3JPL4</accession>
<evidence type="ECO:0000313" key="6">
    <source>
        <dbReference type="Proteomes" id="UP000294613"/>
    </source>
</evidence>
<sequence>MNKKFDEEVKKKLREDVDVPECVDEGIKRAYDMIGISGERKVIRRRKRIWPAVAAVAALTAGLSITAAAVNYYLKVHLEEEGQVLKYYIEVDKEQKEAHQIEVNPTYLPKGFEAEQAEEGAPKKTYGTAEGDSISIISYNAAELYRMSQLEENVFAEYRKDSYSAVEGEQKLDLFTRKNEKVDSDREITDVYLFSEEEGYGVWIWSESSLEQEELVKIANGLEITVLEETVPYPSEAEIAEERQNDKDAAKKAEAEQEYRSSNGVSEELVYQVGEEVKDTTREMMAESYPDYLREVYLSEEEDIRFTVLSTAVSDTLPTDTFSQQYFTTDMENWMNEDTSLKAHQRYRLGEEEGQTTFDARADKEAETVNSKYVIVKMKAKNVSAFQTDLNKTVGVSIAPILTVMQEGEAGKLVYPQETFWSANEGYDLQWGAERGGSFPIYFDKPYFTEGIKGVKSRLFCPLAPGEEMEYTLVYVVDEDQLSNMYLHFYPQNEIEINGEYLTTPYVDISQ</sequence>
<feature type="compositionally biased region" description="Basic and acidic residues" evidence="1">
    <location>
        <begin position="240"/>
        <end position="259"/>
    </location>
</feature>
<dbReference type="AlphaFoldDB" id="A0A4R3JPL4"/>
<feature type="transmembrane region" description="Helical" evidence="2">
    <location>
        <begin position="49"/>
        <end position="74"/>
    </location>
</feature>
<keyword evidence="7" id="KW-1185">Reference proteome</keyword>
<reference evidence="5 6" key="2">
    <citation type="submission" date="2019-03" db="EMBL/GenBank/DDBJ databases">
        <title>Genomic Encyclopedia of Type Strains, Phase IV (KMG-IV): sequencing the most valuable type-strain genomes for metagenomic binning, comparative biology and taxonomic classification.</title>
        <authorList>
            <person name="Goeker M."/>
        </authorList>
    </citation>
    <scope>NUCLEOTIDE SEQUENCE [LARGE SCALE GENOMIC DNA]</scope>
    <source>
        <strain evidence="5 6">DSM 103426</strain>
    </source>
</reference>
<evidence type="ECO:0000313" key="4">
    <source>
        <dbReference type="EMBL" id="GBU05115.1"/>
    </source>
</evidence>
<keyword evidence="2" id="KW-0812">Transmembrane</keyword>
<dbReference type="Proteomes" id="UP000294613">
    <property type="component" value="Unassembled WGS sequence"/>
</dbReference>
<feature type="domain" description="DUF4367" evidence="3">
    <location>
        <begin position="103"/>
        <end position="221"/>
    </location>
</feature>
<feature type="region of interest" description="Disordered" evidence="1">
    <location>
        <begin position="237"/>
        <end position="264"/>
    </location>
</feature>
<proteinExistence type="predicted"/>
<evidence type="ECO:0000259" key="3">
    <source>
        <dbReference type="Pfam" id="PF14285"/>
    </source>
</evidence>
<reference evidence="4 7" key="1">
    <citation type="journal article" date="2018" name="Int. J. Syst. Evol. Microbiol.">
        <title>Draft Genome Sequence of Faecalimonas umbilicata JCM 30896T, an Acetate-Producing Bacterium Isolated from Human Feces.</title>
        <authorList>
            <person name="Sakamoto M."/>
            <person name="Ikeyama N."/>
            <person name="Yuki M."/>
            <person name="Ohkuma M."/>
        </authorList>
    </citation>
    <scope>NUCLEOTIDE SEQUENCE [LARGE SCALE GENOMIC DNA]</scope>
    <source>
        <strain evidence="4 7">EGH7</strain>
    </source>
</reference>
<evidence type="ECO:0000313" key="5">
    <source>
        <dbReference type="EMBL" id="TCS68660.1"/>
    </source>
</evidence>
<gene>
    <name evidence="5" type="ORF">EDD74_10751</name>
    <name evidence="4" type="ORF">FAEUMB_16560</name>
</gene>
<comment type="caution">
    <text evidence="5">The sequence shown here is derived from an EMBL/GenBank/DDBJ whole genome shotgun (WGS) entry which is preliminary data.</text>
</comment>
<name>A0A4R3JPL4_9FIRM</name>
<dbReference type="EMBL" id="SLZV01000007">
    <property type="protein sequence ID" value="TCS68660.1"/>
    <property type="molecule type" value="Genomic_DNA"/>
</dbReference>
<dbReference type="EMBL" id="BHEO01000008">
    <property type="protein sequence ID" value="GBU05115.1"/>
    <property type="molecule type" value="Genomic_DNA"/>
</dbReference>
<dbReference type="InterPro" id="IPR025377">
    <property type="entry name" value="DUF4367"/>
</dbReference>
<dbReference type="RefSeq" id="WP_116441678.1">
    <property type="nucleotide sequence ID" value="NZ_BHEO01000008.1"/>
</dbReference>